<feature type="domain" description="G-protein coupled receptors family 1 profile" evidence="9">
    <location>
        <begin position="73"/>
        <end position="134"/>
    </location>
</feature>
<dbReference type="Gene3D" id="1.20.1070.10">
    <property type="entry name" value="Rhodopsin 7-helix transmembrane proteins"/>
    <property type="match status" value="1"/>
</dbReference>
<comment type="subcellular location">
    <subcellularLocation>
        <location evidence="1">Membrane</location>
        <topology evidence="1">Multi-pass membrane protein</topology>
    </subcellularLocation>
</comment>
<keyword evidence="3 8" id="KW-1133">Transmembrane helix</keyword>
<evidence type="ECO:0000313" key="11">
    <source>
        <dbReference type="Proteomes" id="UP001221898"/>
    </source>
</evidence>
<accession>A0AAD7WAM9</accession>
<keyword evidence="7" id="KW-0807">Transducer</keyword>
<dbReference type="PRINTS" id="PR00237">
    <property type="entry name" value="GPCRRHODOPSN"/>
</dbReference>
<evidence type="ECO:0000259" key="9">
    <source>
        <dbReference type="PROSITE" id="PS50262"/>
    </source>
</evidence>
<keyword evidence="11" id="KW-1185">Reference proteome</keyword>
<gene>
    <name evidence="10" type="ORF">AAFF_G00115440</name>
</gene>
<dbReference type="PANTHER" id="PTHR45695">
    <property type="entry name" value="LEUCOKININ RECEPTOR-RELATED"/>
    <property type="match status" value="1"/>
</dbReference>
<keyword evidence="6" id="KW-0675">Receptor</keyword>
<dbReference type="GO" id="GO:0005886">
    <property type="term" value="C:plasma membrane"/>
    <property type="evidence" value="ECO:0007669"/>
    <property type="project" value="TreeGrafter"/>
</dbReference>
<dbReference type="InterPro" id="IPR017452">
    <property type="entry name" value="GPCR_Rhodpsn_7TM"/>
</dbReference>
<evidence type="ECO:0000256" key="8">
    <source>
        <dbReference type="SAM" id="Phobius"/>
    </source>
</evidence>
<dbReference type="PROSITE" id="PS50262">
    <property type="entry name" value="G_PROTEIN_RECEP_F1_2"/>
    <property type="match status" value="1"/>
</dbReference>
<evidence type="ECO:0000256" key="6">
    <source>
        <dbReference type="ARBA" id="ARBA00023170"/>
    </source>
</evidence>
<feature type="non-terminal residue" evidence="10">
    <location>
        <position position="134"/>
    </location>
</feature>
<evidence type="ECO:0000313" key="10">
    <source>
        <dbReference type="EMBL" id="KAJ8389668.1"/>
    </source>
</evidence>
<evidence type="ECO:0000256" key="3">
    <source>
        <dbReference type="ARBA" id="ARBA00022989"/>
    </source>
</evidence>
<evidence type="ECO:0000256" key="4">
    <source>
        <dbReference type="ARBA" id="ARBA00023040"/>
    </source>
</evidence>
<dbReference type="AlphaFoldDB" id="A0AAD7WAM9"/>
<dbReference type="GO" id="GO:0004930">
    <property type="term" value="F:G protein-coupled receptor activity"/>
    <property type="evidence" value="ECO:0007669"/>
    <property type="project" value="UniProtKB-KW"/>
</dbReference>
<evidence type="ECO:0000256" key="1">
    <source>
        <dbReference type="ARBA" id="ARBA00004141"/>
    </source>
</evidence>
<feature type="transmembrane region" description="Helical" evidence="8">
    <location>
        <begin position="98"/>
        <end position="118"/>
    </location>
</feature>
<feature type="transmembrane region" description="Helical" evidence="8">
    <location>
        <begin position="55"/>
        <end position="77"/>
    </location>
</feature>
<keyword evidence="4" id="KW-0297">G-protein coupled receptor</keyword>
<dbReference type="PANTHER" id="PTHR45695:SF36">
    <property type="entry name" value="G-PROTEIN COUPLED RECEPTORS FAMILY 1 PROFILE DOMAIN-CONTAINING PROTEIN"/>
    <property type="match status" value="1"/>
</dbReference>
<reference evidence="10" key="1">
    <citation type="journal article" date="2023" name="Science">
        <title>Genome structures resolve the early diversification of teleost fishes.</title>
        <authorList>
            <person name="Parey E."/>
            <person name="Louis A."/>
            <person name="Montfort J."/>
            <person name="Bouchez O."/>
            <person name="Roques C."/>
            <person name="Iampietro C."/>
            <person name="Lluch J."/>
            <person name="Castinel A."/>
            <person name="Donnadieu C."/>
            <person name="Desvignes T."/>
            <person name="Floi Bucao C."/>
            <person name="Jouanno E."/>
            <person name="Wen M."/>
            <person name="Mejri S."/>
            <person name="Dirks R."/>
            <person name="Jansen H."/>
            <person name="Henkel C."/>
            <person name="Chen W.J."/>
            <person name="Zahm M."/>
            <person name="Cabau C."/>
            <person name="Klopp C."/>
            <person name="Thompson A.W."/>
            <person name="Robinson-Rechavi M."/>
            <person name="Braasch I."/>
            <person name="Lecointre G."/>
            <person name="Bobe J."/>
            <person name="Postlethwait J.H."/>
            <person name="Berthelot C."/>
            <person name="Roest Crollius H."/>
            <person name="Guiguen Y."/>
        </authorList>
    </citation>
    <scope>NUCLEOTIDE SEQUENCE</scope>
    <source>
        <strain evidence="10">NC1722</strain>
    </source>
</reference>
<keyword evidence="2 8" id="KW-0812">Transmembrane</keyword>
<evidence type="ECO:0000256" key="7">
    <source>
        <dbReference type="ARBA" id="ARBA00023224"/>
    </source>
</evidence>
<keyword evidence="5 8" id="KW-0472">Membrane</keyword>
<sequence length="134" mass="14849">MNSSVDHPGARLQFFPSLPYGNGSKGEARNWSVDLLQQESGELERLLLLTIREPATIALTVMYVLSFVVGFVGNVMSIRVLIGRRSKRLAGVSATRTLLMNLAVCDLMVVCVCMPITLGHKIYLAWVYGDFLCR</sequence>
<proteinExistence type="predicted"/>
<dbReference type="EMBL" id="JAINUG010000179">
    <property type="protein sequence ID" value="KAJ8389668.1"/>
    <property type="molecule type" value="Genomic_DNA"/>
</dbReference>
<organism evidence="10 11">
    <name type="scientific">Aldrovandia affinis</name>
    <dbReference type="NCBI Taxonomy" id="143900"/>
    <lineage>
        <taxon>Eukaryota</taxon>
        <taxon>Metazoa</taxon>
        <taxon>Chordata</taxon>
        <taxon>Craniata</taxon>
        <taxon>Vertebrata</taxon>
        <taxon>Euteleostomi</taxon>
        <taxon>Actinopterygii</taxon>
        <taxon>Neopterygii</taxon>
        <taxon>Teleostei</taxon>
        <taxon>Notacanthiformes</taxon>
        <taxon>Halosauridae</taxon>
        <taxon>Aldrovandia</taxon>
    </lineage>
</organism>
<comment type="caution">
    <text evidence="10">The sequence shown here is derived from an EMBL/GenBank/DDBJ whole genome shotgun (WGS) entry which is preliminary data.</text>
</comment>
<dbReference type="Proteomes" id="UP001221898">
    <property type="component" value="Unassembled WGS sequence"/>
</dbReference>
<evidence type="ECO:0000256" key="2">
    <source>
        <dbReference type="ARBA" id="ARBA00022692"/>
    </source>
</evidence>
<name>A0AAD7WAM9_9TELE</name>
<dbReference type="SUPFAM" id="SSF81321">
    <property type="entry name" value="Family A G protein-coupled receptor-like"/>
    <property type="match status" value="1"/>
</dbReference>
<evidence type="ECO:0000256" key="5">
    <source>
        <dbReference type="ARBA" id="ARBA00023136"/>
    </source>
</evidence>
<dbReference type="InterPro" id="IPR000276">
    <property type="entry name" value="GPCR_Rhodpsn"/>
</dbReference>
<protein>
    <recommendedName>
        <fullName evidence="9">G-protein coupled receptors family 1 profile domain-containing protein</fullName>
    </recommendedName>
</protein>